<evidence type="ECO:0000313" key="2">
    <source>
        <dbReference type="EMBL" id="CAB4003762.1"/>
    </source>
</evidence>
<dbReference type="PANTHER" id="PTHR31751:SF42">
    <property type="entry name" value="PROTEIN CBG10204"/>
    <property type="match status" value="1"/>
</dbReference>
<evidence type="ECO:0000256" key="1">
    <source>
        <dbReference type="SAM" id="MobiDB-lite"/>
    </source>
</evidence>
<feature type="region of interest" description="Disordered" evidence="1">
    <location>
        <begin position="1"/>
        <end position="60"/>
    </location>
</feature>
<feature type="compositionally biased region" description="Basic and acidic residues" evidence="1">
    <location>
        <begin position="43"/>
        <end position="58"/>
    </location>
</feature>
<feature type="region of interest" description="Disordered" evidence="1">
    <location>
        <begin position="111"/>
        <end position="141"/>
    </location>
</feature>
<dbReference type="OrthoDB" id="5967653at2759"/>
<feature type="compositionally biased region" description="Acidic residues" evidence="1">
    <location>
        <begin position="131"/>
        <end position="141"/>
    </location>
</feature>
<dbReference type="Proteomes" id="UP001152795">
    <property type="component" value="Unassembled WGS sequence"/>
</dbReference>
<dbReference type="EMBL" id="CACRXK020004719">
    <property type="protein sequence ID" value="CAB4003762.1"/>
    <property type="molecule type" value="Genomic_DNA"/>
</dbReference>
<keyword evidence="3" id="KW-1185">Reference proteome</keyword>
<proteinExistence type="predicted"/>
<sequence>MLIKALQGERSTCDGEVSNIDDLAQTPKSSKSDTQSKKRKHQPEKLDESQLEESHIDEPANFVIANTEMESLRETNRRLKNKIVSLKTSAKGNKSKMKLMRRRVLQLEQHLEEQSVEKSAEESEMEAGNIESEDEASEEENEFYEHDPAYEVDDVDMEEDEEDFIEEDIGLLQHNGNLRSEPKHIVFLSQLLLLFNFCHSCKADNPLVEAKAVGTAAVVTSTCHNPNCPQKTTTWYSQPLTPGRTKARAGNFLLCMAVLLGGGSFTKIRQIFAHMGLGCVSHSTYFRYQKTVLFPTIFLHWKKYQSLLLEKAKKLRNGVVLAGDGRHDSMGHSAKFCAYTVFCCTLGQIIHFNLVQRNQAGSSPAMEFMSFKLSMDFLINYGLTITTFISDRHTSIAKYMRQVLKQITHYFDVWHLKKKIRKVLFKIAKEKDCEALNEWIKPCENHLHWSATSTYDGNGLVIWAKFKSFLQHIVNIHSGHSDPLFDNCAHGSNIPARKWLTIDSPLHNKVCAALTNKRLMNGIQKASPLEQTSCLEGFHSVLNHFAPKMIAYSYVGQYCRHILAVIHFNSNLQREKKTNPDQSEKIKVSYPKFKNGEATIRSVRVAQNFDYVQEIYETFLSAAEKDLKSEEAELKQMCPPAMNTMLNKQTKEEAVRKRNARREMTIEDVPPSIPVLEHLEQLRRQKEAKKNNAKRCCRACGHPMKGHTKDIDCPKNR</sequence>
<name>A0A6S7ICF7_PARCT</name>
<evidence type="ECO:0000313" key="3">
    <source>
        <dbReference type="Proteomes" id="UP001152795"/>
    </source>
</evidence>
<gene>
    <name evidence="2" type="ORF">PACLA_8A055876</name>
</gene>
<dbReference type="PANTHER" id="PTHR31751">
    <property type="entry name" value="SI:CH211-108C17.2-RELATED-RELATED"/>
    <property type="match status" value="1"/>
</dbReference>
<feature type="compositionally biased region" description="Basic and acidic residues" evidence="1">
    <location>
        <begin position="111"/>
        <end position="121"/>
    </location>
</feature>
<comment type="caution">
    <text evidence="2">The sequence shown here is derived from an EMBL/GenBank/DDBJ whole genome shotgun (WGS) entry which is preliminary data.</text>
</comment>
<reference evidence="2" key="1">
    <citation type="submission" date="2020-04" db="EMBL/GenBank/DDBJ databases">
        <authorList>
            <person name="Alioto T."/>
            <person name="Alioto T."/>
            <person name="Gomez Garrido J."/>
        </authorList>
    </citation>
    <scope>NUCLEOTIDE SEQUENCE</scope>
    <source>
        <strain evidence="2">A484AB</strain>
    </source>
</reference>
<protein>
    <submittedName>
        <fullName evidence="2">Uncharacterized protein</fullName>
    </submittedName>
</protein>
<accession>A0A6S7ICF7</accession>
<organism evidence="2 3">
    <name type="scientific">Paramuricea clavata</name>
    <name type="common">Red gorgonian</name>
    <name type="synonym">Violescent sea-whip</name>
    <dbReference type="NCBI Taxonomy" id="317549"/>
    <lineage>
        <taxon>Eukaryota</taxon>
        <taxon>Metazoa</taxon>
        <taxon>Cnidaria</taxon>
        <taxon>Anthozoa</taxon>
        <taxon>Octocorallia</taxon>
        <taxon>Malacalcyonacea</taxon>
        <taxon>Plexauridae</taxon>
        <taxon>Paramuricea</taxon>
    </lineage>
</organism>
<dbReference type="AlphaFoldDB" id="A0A6S7ICF7"/>